<evidence type="ECO:0000256" key="3">
    <source>
        <dbReference type="SAM" id="MobiDB-lite"/>
    </source>
</evidence>
<dbReference type="SUPFAM" id="SSF49764">
    <property type="entry name" value="HSP20-like chaperones"/>
    <property type="match status" value="1"/>
</dbReference>
<evidence type="ECO:0000259" key="4">
    <source>
        <dbReference type="PROSITE" id="PS01031"/>
    </source>
</evidence>
<dbReference type="Proteomes" id="UP000095347">
    <property type="component" value="Unassembled WGS sequence"/>
</dbReference>
<evidence type="ECO:0000256" key="2">
    <source>
        <dbReference type="RuleBase" id="RU003616"/>
    </source>
</evidence>
<dbReference type="RefSeq" id="WP_069957068.1">
    <property type="nucleotide sequence ID" value="NZ_MCGG01000011.1"/>
</dbReference>
<accession>A0A1E5QA92</accession>
<dbReference type="EMBL" id="MCGG01000011">
    <property type="protein sequence ID" value="OEJ68710.1"/>
    <property type="molecule type" value="Genomic_DNA"/>
</dbReference>
<dbReference type="STRING" id="28181.BEN30_05735"/>
<comment type="caution">
    <text evidence="5">The sequence shown here is derived from an EMBL/GenBank/DDBJ whole genome shotgun (WGS) entry which is preliminary data.</text>
</comment>
<keyword evidence="6" id="KW-1185">Reference proteome</keyword>
<reference evidence="6" key="1">
    <citation type="submission" date="2016-07" db="EMBL/GenBank/DDBJ databases">
        <authorList>
            <person name="Florea S."/>
            <person name="Webb J.S."/>
            <person name="Jaromczyk J."/>
            <person name="Schardl C.L."/>
        </authorList>
    </citation>
    <scope>NUCLEOTIDE SEQUENCE [LARGE SCALE GENOMIC DNA]</scope>
    <source>
        <strain evidence="6">MV-1</strain>
    </source>
</reference>
<evidence type="ECO:0000256" key="1">
    <source>
        <dbReference type="PROSITE-ProRule" id="PRU00285"/>
    </source>
</evidence>
<feature type="compositionally biased region" description="Basic and acidic residues" evidence="3">
    <location>
        <begin position="1"/>
        <end position="10"/>
    </location>
</feature>
<dbReference type="PANTHER" id="PTHR11527">
    <property type="entry name" value="HEAT-SHOCK PROTEIN 20 FAMILY MEMBER"/>
    <property type="match status" value="1"/>
</dbReference>
<dbReference type="InterPro" id="IPR008978">
    <property type="entry name" value="HSP20-like_chaperone"/>
</dbReference>
<dbReference type="AlphaFoldDB" id="A0A1E5QA92"/>
<feature type="domain" description="SHSP" evidence="4">
    <location>
        <begin position="78"/>
        <end position="192"/>
    </location>
</feature>
<evidence type="ECO:0000313" key="6">
    <source>
        <dbReference type="Proteomes" id="UP000095347"/>
    </source>
</evidence>
<proteinExistence type="inferred from homology"/>
<protein>
    <recommendedName>
        <fullName evidence="4">SHSP domain-containing protein</fullName>
    </recommendedName>
</protein>
<comment type="similarity">
    <text evidence="1 2">Belongs to the small heat shock protein (HSP20) family.</text>
</comment>
<dbReference type="PROSITE" id="PS01031">
    <property type="entry name" value="SHSP"/>
    <property type="match status" value="1"/>
</dbReference>
<evidence type="ECO:0000313" key="5">
    <source>
        <dbReference type="EMBL" id="OEJ68710.1"/>
    </source>
</evidence>
<dbReference type="Gene3D" id="2.60.40.790">
    <property type="match status" value="1"/>
</dbReference>
<dbReference type="CDD" id="cd06464">
    <property type="entry name" value="ACD_sHsps-like"/>
    <property type="match status" value="1"/>
</dbReference>
<sequence length="192" mass="21461">MSVKVKKNEKTLPQSTESKTPSSQLSAHPLLALREEVDHLFDRFFSGFALGPFSDMGRNAMRTEPFRRLEDAFSGLSPSLGNLTMKVDIHETDGVYCIDAEMPGFEEKDIEVSADDHVLTITGKKAEQKKEDRENYHVSERHFGSTSRHFPIPETANLSKAEADFKNGVLHIKMPMKAVVKAKATKIPIKSS</sequence>
<feature type="region of interest" description="Disordered" evidence="3">
    <location>
        <begin position="1"/>
        <end position="26"/>
    </location>
</feature>
<gene>
    <name evidence="5" type="ORF">BEN30_05735</name>
</gene>
<dbReference type="Pfam" id="PF00011">
    <property type="entry name" value="HSP20"/>
    <property type="match status" value="1"/>
</dbReference>
<organism evidence="5 6">
    <name type="scientific">Magnetovibrio blakemorei</name>
    <dbReference type="NCBI Taxonomy" id="28181"/>
    <lineage>
        <taxon>Bacteria</taxon>
        <taxon>Pseudomonadati</taxon>
        <taxon>Pseudomonadota</taxon>
        <taxon>Alphaproteobacteria</taxon>
        <taxon>Rhodospirillales</taxon>
        <taxon>Magnetovibrionaceae</taxon>
        <taxon>Magnetovibrio</taxon>
    </lineage>
</organism>
<dbReference type="OrthoDB" id="9808910at2"/>
<dbReference type="InterPro" id="IPR002068">
    <property type="entry name" value="A-crystallin/Hsp20_dom"/>
</dbReference>
<dbReference type="InterPro" id="IPR031107">
    <property type="entry name" value="Small_HSP"/>
</dbReference>
<feature type="compositionally biased region" description="Polar residues" evidence="3">
    <location>
        <begin position="11"/>
        <end position="26"/>
    </location>
</feature>
<name>A0A1E5QA92_9PROT</name>